<dbReference type="Gene3D" id="1.20.1070.10">
    <property type="entry name" value="Rhodopsin 7-helix transmembrane proteins"/>
    <property type="match status" value="1"/>
</dbReference>
<evidence type="ECO:0000256" key="6">
    <source>
        <dbReference type="ARBA" id="ARBA00023170"/>
    </source>
</evidence>
<keyword evidence="7" id="KW-0807">Transducer</keyword>
<keyword evidence="6" id="KW-0675">Receptor</keyword>
<evidence type="ECO:0000256" key="7">
    <source>
        <dbReference type="ARBA" id="ARBA00023224"/>
    </source>
</evidence>
<evidence type="ECO:0000256" key="2">
    <source>
        <dbReference type="ARBA" id="ARBA00022692"/>
    </source>
</evidence>
<comment type="caution">
    <text evidence="10">The sequence shown here is derived from an EMBL/GenBank/DDBJ whole genome shotgun (WGS) entry which is preliminary data.</text>
</comment>
<evidence type="ECO:0000313" key="10">
    <source>
        <dbReference type="EMBL" id="KAK3093343.1"/>
    </source>
</evidence>
<dbReference type="PANTHER" id="PTHR45695">
    <property type="entry name" value="LEUCOKININ RECEPTOR-RELATED"/>
    <property type="match status" value="1"/>
</dbReference>
<keyword evidence="4" id="KW-0297">G-protein coupled receptor</keyword>
<gene>
    <name evidence="10" type="ORF">FSP39_014268</name>
</gene>
<feature type="domain" description="G-protein coupled receptors family 1 profile" evidence="9">
    <location>
        <begin position="1"/>
        <end position="181"/>
    </location>
</feature>
<reference evidence="10" key="1">
    <citation type="submission" date="2019-08" db="EMBL/GenBank/DDBJ databases">
        <title>The improved chromosome-level genome for the pearl oyster Pinctada fucata martensii using PacBio sequencing and Hi-C.</title>
        <authorList>
            <person name="Zheng Z."/>
        </authorList>
    </citation>
    <scope>NUCLEOTIDE SEQUENCE</scope>
    <source>
        <strain evidence="10">ZZ-2019</strain>
        <tissue evidence="10">Adductor muscle</tissue>
    </source>
</reference>
<evidence type="ECO:0000256" key="3">
    <source>
        <dbReference type="ARBA" id="ARBA00022989"/>
    </source>
</evidence>
<keyword evidence="11" id="KW-1185">Reference proteome</keyword>
<dbReference type="GO" id="GO:0004930">
    <property type="term" value="F:G protein-coupled receptor activity"/>
    <property type="evidence" value="ECO:0007669"/>
    <property type="project" value="UniProtKB-KW"/>
</dbReference>
<dbReference type="Pfam" id="PF00001">
    <property type="entry name" value="7tm_1"/>
    <property type="match status" value="1"/>
</dbReference>
<feature type="transmembrane region" description="Helical" evidence="8">
    <location>
        <begin position="67"/>
        <end position="92"/>
    </location>
</feature>
<evidence type="ECO:0000256" key="8">
    <source>
        <dbReference type="SAM" id="Phobius"/>
    </source>
</evidence>
<evidence type="ECO:0000256" key="1">
    <source>
        <dbReference type="ARBA" id="ARBA00004141"/>
    </source>
</evidence>
<evidence type="ECO:0000313" key="11">
    <source>
        <dbReference type="Proteomes" id="UP001186944"/>
    </source>
</evidence>
<keyword evidence="5 8" id="KW-0472">Membrane</keyword>
<feature type="transmembrane region" description="Helical" evidence="8">
    <location>
        <begin position="12"/>
        <end position="29"/>
    </location>
</feature>
<comment type="subcellular location">
    <subcellularLocation>
        <location evidence="1">Membrane</location>
        <topology evidence="1">Multi-pass membrane protein</topology>
    </subcellularLocation>
</comment>
<proteinExistence type="predicted"/>
<dbReference type="SUPFAM" id="SSF81321">
    <property type="entry name" value="Family A G protein-coupled receptor-like"/>
    <property type="match status" value="1"/>
</dbReference>
<dbReference type="EMBL" id="VSWD01000009">
    <property type="protein sequence ID" value="KAK3093343.1"/>
    <property type="molecule type" value="Genomic_DNA"/>
</dbReference>
<sequence>MKVNSKSRTRKILAVTWIIPIIVCTPYLYCQSQAVTLGSEFGTISRQYCTDRFNELDNDTGLFRKCFFGLLFMIMYFVPMVVIIITCTRIAISLLKPIMDEQFPRGNRDNKRRSEMNKRKVARMVIVVAIAFIIAWSPQFIISMISQLQTESFLQESNFFFTMLIIHFFGFMNSCMNPFIYTAMSEKFRNSFRETLSRLFCYLCGRHTTRADYNGHSTTLMSNTTRTFQETEVEPLQHSGDGERLRVMYTTRKGSDVSYGSASYMNKHIPGEN</sequence>
<evidence type="ECO:0000256" key="4">
    <source>
        <dbReference type="ARBA" id="ARBA00023040"/>
    </source>
</evidence>
<dbReference type="InterPro" id="IPR017452">
    <property type="entry name" value="GPCR_Rhodpsn_7TM"/>
</dbReference>
<feature type="transmembrane region" description="Helical" evidence="8">
    <location>
        <begin position="159"/>
        <end position="183"/>
    </location>
</feature>
<organism evidence="10 11">
    <name type="scientific">Pinctada imbricata</name>
    <name type="common">Atlantic pearl-oyster</name>
    <name type="synonym">Pinctada martensii</name>
    <dbReference type="NCBI Taxonomy" id="66713"/>
    <lineage>
        <taxon>Eukaryota</taxon>
        <taxon>Metazoa</taxon>
        <taxon>Spiralia</taxon>
        <taxon>Lophotrochozoa</taxon>
        <taxon>Mollusca</taxon>
        <taxon>Bivalvia</taxon>
        <taxon>Autobranchia</taxon>
        <taxon>Pteriomorphia</taxon>
        <taxon>Pterioida</taxon>
        <taxon>Pterioidea</taxon>
        <taxon>Pteriidae</taxon>
        <taxon>Pinctada</taxon>
    </lineage>
</organism>
<dbReference type="GO" id="GO:0005886">
    <property type="term" value="C:plasma membrane"/>
    <property type="evidence" value="ECO:0007669"/>
    <property type="project" value="TreeGrafter"/>
</dbReference>
<name>A0AA88XWR1_PINIB</name>
<feature type="transmembrane region" description="Helical" evidence="8">
    <location>
        <begin position="121"/>
        <end position="139"/>
    </location>
</feature>
<keyword evidence="2 8" id="KW-0812">Transmembrane</keyword>
<dbReference type="Proteomes" id="UP001186944">
    <property type="component" value="Unassembled WGS sequence"/>
</dbReference>
<dbReference type="PANTHER" id="PTHR45695:SF9">
    <property type="entry name" value="LEUCOKININ RECEPTOR"/>
    <property type="match status" value="1"/>
</dbReference>
<dbReference type="PRINTS" id="PR00237">
    <property type="entry name" value="GPCRRHODOPSN"/>
</dbReference>
<protein>
    <recommendedName>
        <fullName evidence="9">G-protein coupled receptors family 1 profile domain-containing protein</fullName>
    </recommendedName>
</protein>
<dbReference type="AlphaFoldDB" id="A0AA88XWR1"/>
<evidence type="ECO:0000256" key="5">
    <source>
        <dbReference type="ARBA" id="ARBA00023136"/>
    </source>
</evidence>
<dbReference type="InterPro" id="IPR000276">
    <property type="entry name" value="GPCR_Rhodpsn"/>
</dbReference>
<dbReference type="PROSITE" id="PS50262">
    <property type="entry name" value="G_PROTEIN_RECEP_F1_2"/>
    <property type="match status" value="1"/>
</dbReference>
<evidence type="ECO:0000259" key="9">
    <source>
        <dbReference type="PROSITE" id="PS50262"/>
    </source>
</evidence>
<accession>A0AA88XWR1</accession>
<keyword evidence="3 8" id="KW-1133">Transmembrane helix</keyword>